<comment type="similarity">
    <text evidence="3">Belongs to the HARBI1 family.</text>
</comment>
<evidence type="ECO:0000256" key="1">
    <source>
        <dbReference type="ARBA" id="ARBA00001968"/>
    </source>
</evidence>
<feature type="domain" description="DDE Tnp4" evidence="8">
    <location>
        <begin position="174"/>
        <end position="311"/>
    </location>
</feature>
<evidence type="ECO:0000256" key="6">
    <source>
        <dbReference type="ARBA" id="ARBA00022801"/>
    </source>
</evidence>
<sequence length="367" mass="42251">MDNIMLNDDFDFLDVIEFGYPRQIYIRSEPFHDMDNLSFFRRFRLTKPTVLNLLAEIEDDLEFNNDLNNSISPMNQLLTCLRYYASAGHLISVADAMGMHVSTTSRIIPRVSNALCRLARNYIKMPAQAEMIHVQHQFQDGIISQGYWMPRWNSHQNTIPSNSCTFFFFIEGGEDAEVFRNRKGYFSINTQAVCSSNLKILDLVARWPGSTHDATIFMNSRLRARFENNEFPNCLLLGDSGYPVKTYLLTPLGNPTTRVEQLYNESHIRTRNCIERVFGVWKRRFPVLAYGLRLKLQTALQIIVAAAVLHNIARENNEPEPPPPENINVAELNYLIEVGQIPDIPNNNFENAGFRDVLLNDYFSNLV</sequence>
<evidence type="ECO:0000256" key="7">
    <source>
        <dbReference type="ARBA" id="ARBA00023242"/>
    </source>
</evidence>
<protein>
    <recommendedName>
        <fullName evidence="8">DDE Tnp4 domain-containing protein</fullName>
    </recommendedName>
</protein>
<organism evidence="9 10">
    <name type="scientific">Exocentrus adspersus</name>
    <dbReference type="NCBI Taxonomy" id="1586481"/>
    <lineage>
        <taxon>Eukaryota</taxon>
        <taxon>Metazoa</taxon>
        <taxon>Ecdysozoa</taxon>
        <taxon>Arthropoda</taxon>
        <taxon>Hexapoda</taxon>
        <taxon>Insecta</taxon>
        <taxon>Pterygota</taxon>
        <taxon>Neoptera</taxon>
        <taxon>Endopterygota</taxon>
        <taxon>Coleoptera</taxon>
        <taxon>Polyphaga</taxon>
        <taxon>Cucujiformia</taxon>
        <taxon>Chrysomeloidea</taxon>
        <taxon>Cerambycidae</taxon>
        <taxon>Lamiinae</taxon>
        <taxon>Acanthocinini</taxon>
        <taxon>Exocentrus</taxon>
    </lineage>
</organism>
<dbReference type="Proteomes" id="UP001159042">
    <property type="component" value="Unassembled WGS sequence"/>
</dbReference>
<dbReference type="PANTHER" id="PTHR22930:SF289">
    <property type="entry name" value="DDE TNP4 DOMAIN-CONTAINING PROTEIN-RELATED"/>
    <property type="match status" value="1"/>
</dbReference>
<dbReference type="GO" id="GO:0004518">
    <property type="term" value="F:nuclease activity"/>
    <property type="evidence" value="ECO:0007669"/>
    <property type="project" value="UniProtKB-KW"/>
</dbReference>
<dbReference type="Pfam" id="PF13359">
    <property type="entry name" value="DDE_Tnp_4"/>
    <property type="match status" value="1"/>
</dbReference>
<comment type="subcellular location">
    <subcellularLocation>
        <location evidence="2">Nucleus</location>
    </subcellularLocation>
</comment>
<evidence type="ECO:0000256" key="3">
    <source>
        <dbReference type="ARBA" id="ARBA00006958"/>
    </source>
</evidence>
<evidence type="ECO:0000256" key="5">
    <source>
        <dbReference type="ARBA" id="ARBA00022723"/>
    </source>
</evidence>
<keyword evidence="7" id="KW-0539">Nucleus</keyword>
<comment type="cofactor">
    <cofactor evidence="1">
        <name>a divalent metal cation</name>
        <dbReference type="ChEBI" id="CHEBI:60240"/>
    </cofactor>
</comment>
<comment type="caution">
    <text evidence="9">The sequence shown here is derived from an EMBL/GenBank/DDBJ whole genome shotgun (WGS) entry which is preliminary data.</text>
</comment>
<evidence type="ECO:0000313" key="9">
    <source>
        <dbReference type="EMBL" id="KAJ8909682.1"/>
    </source>
</evidence>
<proteinExistence type="inferred from homology"/>
<gene>
    <name evidence="9" type="ORF">NQ315_011386</name>
</gene>
<dbReference type="InterPro" id="IPR027806">
    <property type="entry name" value="HARBI1_dom"/>
</dbReference>
<reference evidence="9 10" key="1">
    <citation type="journal article" date="2023" name="Insect Mol. Biol.">
        <title>Genome sequencing provides insights into the evolution of gene families encoding plant cell wall-degrading enzymes in longhorned beetles.</title>
        <authorList>
            <person name="Shin N.R."/>
            <person name="Okamura Y."/>
            <person name="Kirsch R."/>
            <person name="Pauchet Y."/>
        </authorList>
    </citation>
    <scope>NUCLEOTIDE SEQUENCE [LARGE SCALE GENOMIC DNA]</scope>
    <source>
        <strain evidence="9">EAD_L_NR</strain>
    </source>
</reference>
<keyword evidence="6" id="KW-0378">Hydrolase</keyword>
<keyword evidence="5" id="KW-0479">Metal-binding</keyword>
<keyword evidence="10" id="KW-1185">Reference proteome</keyword>
<evidence type="ECO:0000256" key="4">
    <source>
        <dbReference type="ARBA" id="ARBA00022722"/>
    </source>
</evidence>
<name>A0AAV8V6N7_9CUCU</name>
<keyword evidence="4" id="KW-0540">Nuclease</keyword>
<dbReference type="EMBL" id="JANEYG010000448">
    <property type="protein sequence ID" value="KAJ8909682.1"/>
    <property type="molecule type" value="Genomic_DNA"/>
</dbReference>
<dbReference type="GO" id="GO:0046872">
    <property type="term" value="F:metal ion binding"/>
    <property type="evidence" value="ECO:0007669"/>
    <property type="project" value="UniProtKB-KW"/>
</dbReference>
<dbReference type="PANTHER" id="PTHR22930">
    <property type="match status" value="1"/>
</dbReference>
<evidence type="ECO:0000256" key="2">
    <source>
        <dbReference type="ARBA" id="ARBA00004123"/>
    </source>
</evidence>
<dbReference type="GO" id="GO:0005634">
    <property type="term" value="C:nucleus"/>
    <property type="evidence" value="ECO:0007669"/>
    <property type="project" value="UniProtKB-SubCell"/>
</dbReference>
<dbReference type="GO" id="GO:0016787">
    <property type="term" value="F:hydrolase activity"/>
    <property type="evidence" value="ECO:0007669"/>
    <property type="project" value="UniProtKB-KW"/>
</dbReference>
<dbReference type="AlphaFoldDB" id="A0AAV8V6N7"/>
<dbReference type="InterPro" id="IPR045249">
    <property type="entry name" value="HARBI1-like"/>
</dbReference>
<accession>A0AAV8V6N7</accession>
<evidence type="ECO:0000313" key="10">
    <source>
        <dbReference type="Proteomes" id="UP001159042"/>
    </source>
</evidence>
<evidence type="ECO:0000259" key="8">
    <source>
        <dbReference type="Pfam" id="PF13359"/>
    </source>
</evidence>